<dbReference type="EMBL" id="GBXM01019975">
    <property type="protein sequence ID" value="JAH88602.1"/>
    <property type="molecule type" value="Transcribed_RNA"/>
</dbReference>
<evidence type="ECO:0000313" key="2">
    <source>
        <dbReference type="EMBL" id="JAH88602.1"/>
    </source>
</evidence>
<sequence>MSSTFSGYELKNSVLSQWASSIPWSPTRMMFTQRCRFICFSPSISCPTILSISLSGLFSSLLKGPSLWPKVSGCSEWTAYT</sequence>
<keyword evidence="1" id="KW-0812">Transmembrane</keyword>
<dbReference type="AlphaFoldDB" id="A0A0E9WE19"/>
<proteinExistence type="predicted"/>
<keyword evidence="1" id="KW-1133">Transmembrane helix</keyword>
<evidence type="ECO:0000256" key="1">
    <source>
        <dbReference type="SAM" id="Phobius"/>
    </source>
</evidence>
<name>A0A0E9WE19_ANGAN</name>
<reference evidence="2" key="2">
    <citation type="journal article" date="2015" name="Fish Shellfish Immunol.">
        <title>Early steps in the European eel (Anguilla anguilla)-Vibrio vulnificus interaction in the gills: Role of the RtxA13 toxin.</title>
        <authorList>
            <person name="Callol A."/>
            <person name="Pajuelo D."/>
            <person name="Ebbesson L."/>
            <person name="Teles M."/>
            <person name="MacKenzie S."/>
            <person name="Amaro C."/>
        </authorList>
    </citation>
    <scope>NUCLEOTIDE SEQUENCE</scope>
</reference>
<accession>A0A0E9WE19</accession>
<protein>
    <submittedName>
        <fullName evidence="2">Uncharacterized protein</fullName>
    </submittedName>
</protein>
<keyword evidence="1" id="KW-0472">Membrane</keyword>
<organism evidence="2">
    <name type="scientific">Anguilla anguilla</name>
    <name type="common">European freshwater eel</name>
    <name type="synonym">Muraena anguilla</name>
    <dbReference type="NCBI Taxonomy" id="7936"/>
    <lineage>
        <taxon>Eukaryota</taxon>
        <taxon>Metazoa</taxon>
        <taxon>Chordata</taxon>
        <taxon>Craniata</taxon>
        <taxon>Vertebrata</taxon>
        <taxon>Euteleostomi</taxon>
        <taxon>Actinopterygii</taxon>
        <taxon>Neopterygii</taxon>
        <taxon>Teleostei</taxon>
        <taxon>Anguilliformes</taxon>
        <taxon>Anguillidae</taxon>
        <taxon>Anguilla</taxon>
    </lineage>
</organism>
<feature type="transmembrane region" description="Helical" evidence="1">
    <location>
        <begin position="37"/>
        <end position="58"/>
    </location>
</feature>
<reference evidence="2" key="1">
    <citation type="submission" date="2014-11" db="EMBL/GenBank/DDBJ databases">
        <authorList>
            <person name="Amaro Gonzalez C."/>
        </authorList>
    </citation>
    <scope>NUCLEOTIDE SEQUENCE</scope>
</reference>